<dbReference type="Pfam" id="PF00892">
    <property type="entry name" value="EamA"/>
    <property type="match status" value="2"/>
</dbReference>
<feature type="transmembrane region" description="Helical" evidence="6">
    <location>
        <begin position="209"/>
        <end position="230"/>
    </location>
</feature>
<feature type="transmembrane region" description="Helical" evidence="6">
    <location>
        <begin position="33"/>
        <end position="54"/>
    </location>
</feature>
<feature type="domain" description="EamA" evidence="7">
    <location>
        <begin position="182"/>
        <end position="317"/>
    </location>
</feature>
<evidence type="ECO:0000256" key="1">
    <source>
        <dbReference type="ARBA" id="ARBA00004141"/>
    </source>
</evidence>
<feature type="transmembrane region" description="Helical" evidence="6">
    <location>
        <begin position="94"/>
        <end position="114"/>
    </location>
</feature>
<dbReference type="EMBL" id="JBBPBM010000010">
    <property type="protein sequence ID" value="KAK8566038.1"/>
    <property type="molecule type" value="Genomic_DNA"/>
</dbReference>
<accession>A0ABR2EVH1</accession>
<comment type="subcellular location">
    <subcellularLocation>
        <location evidence="1 6">Membrane</location>
        <topology evidence="1 6">Multi-pass membrane protein</topology>
    </subcellularLocation>
</comment>
<comment type="caution">
    <text evidence="8">The sequence shown here is derived from an EMBL/GenBank/DDBJ whole genome shotgun (WGS) entry which is preliminary data.</text>
</comment>
<keyword evidence="5 6" id="KW-0472">Membrane</keyword>
<comment type="similarity">
    <text evidence="2 6">Belongs to the drug/metabolite transporter (DMT) superfamily. Plant drug/metabolite exporter (P-DME) (TC 2.A.7.4) family.</text>
</comment>
<proteinExistence type="inferred from homology"/>
<feature type="transmembrane region" description="Helical" evidence="6">
    <location>
        <begin position="242"/>
        <end position="261"/>
    </location>
</feature>
<evidence type="ECO:0000259" key="7">
    <source>
        <dbReference type="Pfam" id="PF00892"/>
    </source>
</evidence>
<evidence type="ECO:0000256" key="2">
    <source>
        <dbReference type="ARBA" id="ARBA00007635"/>
    </source>
</evidence>
<gene>
    <name evidence="8" type="ORF">V6N12_059580</name>
</gene>
<keyword evidence="4 6" id="KW-1133">Transmembrane helix</keyword>
<feature type="transmembrane region" description="Helical" evidence="6">
    <location>
        <begin position="7"/>
        <end position="27"/>
    </location>
</feature>
<evidence type="ECO:0000313" key="8">
    <source>
        <dbReference type="EMBL" id="KAK8566038.1"/>
    </source>
</evidence>
<dbReference type="SUPFAM" id="SSF103481">
    <property type="entry name" value="Multidrug resistance efflux transporter EmrE"/>
    <property type="match status" value="2"/>
</dbReference>
<feature type="domain" description="EamA" evidence="7">
    <location>
        <begin position="20"/>
        <end position="144"/>
    </location>
</feature>
<sequence>MEVLPSLAMVAVECSNVIINILFKAASLKGLSFYSFVTYCFLLGSFVFIPLIFFRKTQFPPLKFPLISRLCLLGLTGCLSKTCSSKGVELSSPTLSSAAANLLPAFTFILAVFFRMEKVEFRRLATQAKIIGTITSISGALVMTFYKGPQIISSSPRTSSSSVLEFHRPLGSSESNWIIGGILEAVAYLILSFWCIIQAQVMKMYPEEITVNLFYNLSAALVSLPISLVAEPQLTSWRLTSSVSVVAVLYSGLFGFSFSSAVHTWCIHSKGPVFVASFRPTSIVVAAVMSATFLGEAVYLGSVIGAVIITGGLYAVLWGKAKEEEEMRDGEYPAGLSRLGTLSSDLAPLLQSYKS</sequence>
<dbReference type="InterPro" id="IPR030184">
    <property type="entry name" value="WAT1-related"/>
</dbReference>
<evidence type="ECO:0000256" key="6">
    <source>
        <dbReference type="RuleBase" id="RU363077"/>
    </source>
</evidence>
<name>A0ABR2EVH1_9ROSI</name>
<keyword evidence="9" id="KW-1185">Reference proteome</keyword>
<protein>
    <recommendedName>
        <fullName evidence="6">WAT1-related protein</fullName>
    </recommendedName>
</protein>
<evidence type="ECO:0000256" key="5">
    <source>
        <dbReference type="ARBA" id="ARBA00023136"/>
    </source>
</evidence>
<feature type="transmembrane region" description="Helical" evidence="6">
    <location>
        <begin position="177"/>
        <end position="197"/>
    </location>
</feature>
<keyword evidence="3 6" id="KW-0812">Transmembrane</keyword>
<evidence type="ECO:0000313" key="9">
    <source>
        <dbReference type="Proteomes" id="UP001472677"/>
    </source>
</evidence>
<evidence type="ECO:0000256" key="3">
    <source>
        <dbReference type="ARBA" id="ARBA00022692"/>
    </source>
</evidence>
<feature type="transmembrane region" description="Helical" evidence="6">
    <location>
        <begin position="126"/>
        <end position="146"/>
    </location>
</feature>
<dbReference type="InterPro" id="IPR000620">
    <property type="entry name" value="EamA_dom"/>
</dbReference>
<feature type="transmembrane region" description="Helical" evidence="6">
    <location>
        <begin position="273"/>
        <end position="293"/>
    </location>
</feature>
<evidence type="ECO:0000256" key="4">
    <source>
        <dbReference type="ARBA" id="ARBA00022989"/>
    </source>
</evidence>
<dbReference type="Proteomes" id="UP001472677">
    <property type="component" value="Unassembled WGS sequence"/>
</dbReference>
<dbReference type="PANTHER" id="PTHR31218">
    <property type="entry name" value="WAT1-RELATED PROTEIN"/>
    <property type="match status" value="1"/>
</dbReference>
<organism evidence="8 9">
    <name type="scientific">Hibiscus sabdariffa</name>
    <name type="common">roselle</name>
    <dbReference type="NCBI Taxonomy" id="183260"/>
    <lineage>
        <taxon>Eukaryota</taxon>
        <taxon>Viridiplantae</taxon>
        <taxon>Streptophyta</taxon>
        <taxon>Embryophyta</taxon>
        <taxon>Tracheophyta</taxon>
        <taxon>Spermatophyta</taxon>
        <taxon>Magnoliopsida</taxon>
        <taxon>eudicotyledons</taxon>
        <taxon>Gunneridae</taxon>
        <taxon>Pentapetalae</taxon>
        <taxon>rosids</taxon>
        <taxon>malvids</taxon>
        <taxon>Malvales</taxon>
        <taxon>Malvaceae</taxon>
        <taxon>Malvoideae</taxon>
        <taxon>Hibiscus</taxon>
    </lineage>
</organism>
<feature type="transmembrane region" description="Helical" evidence="6">
    <location>
        <begin position="299"/>
        <end position="318"/>
    </location>
</feature>
<dbReference type="InterPro" id="IPR037185">
    <property type="entry name" value="EmrE-like"/>
</dbReference>
<reference evidence="8 9" key="1">
    <citation type="journal article" date="2024" name="G3 (Bethesda)">
        <title>Genome assembly of Hibiscus sabdariffa L. provides insights into metabolisms of medicinal natural products.</title>
        <authorList>
            <person name="Kim T."/>
        </authorList>
    </citation>
    <scope>NUCLEOTIDE SEQUENCE [LARGE SCALE GENOMIC DNA]</scope>
    <source>
        <strain evidence="8">TK-2024</strain>
        <tissue evidence="8">Old leaves</tissue>
    </source>
</reference>